<evidence type="ECO:0000256" key="2">
    <source>
        <dbReference type="SAM" id="MobiDB-lite"/>
    </source>
</evidence>
<protein>
    <submittedName>
        <fullName evidence="4">Alpha/beta hydrolase fold-3 domain protein</fullName>
    </submittedName>
</protein>
<feature type="region of interest" description="Disordered" evidence="2">
    <location>
        <begin position="325"/>
        <end position="382"/>
    </location>
</feature>
<evidence type="ECO:0000256" key="1">
    <source>
        <dbReference type="ARBA" id="ARBA00022801"/>
    </source>
</evidence>
<dbReference type="EMBL" id="CP001737">
    <property type="protein sequence ID" value="ACV78595.1"/>
    <property type="molecule type" value="Genomic_DNA"/>
</dbReference>
<dbReference type="PANTHER" id="PTHR48081:SF8">
    <property type="entry name" value="ALPHA_BETA HYDROLASE FOLD-3 DOMAIN-CONTAINING PROTEIN-RELATED"/>
    <property type="match status" value="1"/>
</dbReference>
<dbReference type="Pfam" id="PF07859">
    <property type="entry name" value="Abhydrolase_3"/>
    <property type="match status" value="1"/>
</dbReference>
<organism evidence="4 5">
    <name type="scientific">Nakamurella multipartita (strain ATCC 700099 / DSM 44233 / CIP 104796 / JCM 9543 / NBRC 105858 / Y-104)</name>
    <name type="common">Microsphaera multipartita</name>
    <dbReference type="NCBI Taxonomy" id="479431"/>
    <lineage>
        <taxon>Bacteria</taxon>
        <taxon>Bacillati</taxon>
        <taxon>Actinomycetota</taxon>
        <taxon>Actinomycetes</taxon>
        <taxon>Nakamurellales</taxon>
        <taxon>Nakamurellaceae</taxon>
        <taxon>Nakamurella</taxon>
    </lineage>
</organism>
<dbReference type="Gene3D" id="3.40.50.1820">
    <property type="entry name" value="alpha/beta hydrolase"/>
    <property type="match status" value="1"/>
</dbReference>
<sequence>MGKLDRRVRAFAWLFAHTPGGSVDTKTPEQIVRAQELLASHGKLTTGVTGKLAKGVVTQDRVIEQDGERVPIRIYRAATQPADSPVVIYFHGGGWALGALDHSDWLCSQVCLGVGAVVVSVDYRLAPVYRFPTAVLDSLAAVTWVATHGDELGADTSRIALMGDSAGGNLAAVACQVFRDRGGPAIAHQSLIYPATDLRTPEDFDAAAPARGDWPILSSAIMMTFRDQYLGPDGDADNPMASPILAPDLAGLPPALIQVAEYDPLRDDGIRYARALQQAGNQVRLTEYVGMPHGYFSFPSVIRGTVRQALAEMCAEQRLALYPTSAPERATRPLPGAVPSTPPQARDTVGHGAVDPVASRPVGDHEIGQNPVPQHHASSAGH</sequence>
<keyword evidence="1 4" id="KW-0378">Hydrolase</keyword>
<evidence type="ECO:0000259" key="3">
    <source>
        <dbReference type="Pfam" id="PF07859"/>
    </source>
</evidence>
<proteinExistence type="predicted"/>
<dbReference type="KEGG" id="nml:Namu_2218"/>
<evidence type="ECO:0000313" key="5">
    <source>
        <dbReference type="Proteomes" id="UP000002218"/>
    </source>
</evidence>
<dbReference type="InterPro" id="IPR013094">
    <property type="entry name" value="AB_hydrolase_3"/>
</dbReference>
<dbReference type="InterPro" id="IPR029058">
    <property type="entry name" value="AB_hydrolase_fold"/>
</dbReference>
<dbReference type="PANTHER" id="PTHR48081">
    <property type="entry name" value="AB HYDROLASE SUPERFAMILY PROTEIN C4A8.06C"/>
    <property type="match status" value="1"/>
</dbReference>
<dbReference type="AlphaFoldDB" id="C8XJD0"/>
<dbReference type="STRING" id="479431.Namu_2218"/>
<reference evidence="4 5" key="2">
    <citation type="journal article" date="2010" name="Stand. Genomic Sci.">
        <title>Complete genome sequence of Nakamurella multipartita type strain (Y-104).</title>
        <authorList>
            <person name="Tice H."/>
            <person name="Mayilraj S."/>
            <person name="Sims D."/>
            <person name="Lapidus A."/>
            <person name="Nolan M."/>
            <person name="Lucas S."/>
            <person name="Glavina Del Rio T."/>
            <person name="Copeland A."/>
            <person name="Cheng J.F."/>
            <person name="Meincke L."/>
            <person name="Bruce D."/>
            <person name="Goodwin L."/>
            <person name="Pitluck S."/>
            <person name="Ivanova N."/>
            <person name="Mavromatis K."/>
            <person name="Ovchinnikova G."/>
            <person name="Pati A."/>
            <person name="Chen A."/>
            <person name="Palaniappan K."/>
            <person name="Land M."/>
            <person name="Hauser L."/>
            <person name="Chang Y.J."/>
            <person name="Jeffries C.D."/>
            <person name="Detter J.C."/>
            <person name="Brettin T."/>
            <person name="Rohde M."/>
            <person name="Goker M."/>
            <person name="Bristow J."/>
            <person name="Eisen J.A."/>
            <person name="Markowitz V."/>
            <person name="Hugenholtz P."/>
            <person name="Kyrpides N.C."/>
            <person name="Klenk H.P."/>
            <person name="Chen F."/>
        </authorList>
    </citation>
    <scope>NUCLEOTIDE SEQUENCE [LARGE SCALE GENOMIC DNA]</scope>
    <source>
        <strain evidence="5">ATCC 700099 / DSM 44233 / CIP 104796 / JCM 9543 / NBRC 105858 / Y-104</strain>
    </source>
</reference>
<gene>
    <name evidence="4" type="ordered locus">Namu_2218</name>
</gene>
<dbReference type="Proteomes" id="UP000002218">
    <property type="component" value="Chromosome"/>
</dbReference>
<dbReference type="RefSeq" id="WP_015747487.1">
    <property type="nucleotide sequence ID" value="NC_013235.1"/>
</dbReference>
<dbReference type="InParanoid" id="C8XJD0"/>
<feature type="domain" description="Alpha/beta hydrolase fold-3" evidence="3">
    <location>
        <begin position="87"/>
        <end position="296"/>
    </location>
</feature>
<reference evidence="5" key="1">
    <citation type="submission" date="2009-09" db="EMBL/GenBank/DDBJ databases">
        <title>The complete genome of Nakamurella multipartita DSM 44233.</title>
        <authorList>
            <consortium name="US DOE Joint Genome Institute (JGI-PGF)"/>
            <person name="Lucas S."/>
            <person name="Copeland A."/>
            <person name="Lapidus A."/>
            <person name="Glavina del Rio T."/>
            <person name="Dalin E."/>
            <person name="Tice H."/>
            <person name="Bruce D."/>
            <person name="Goodwin L."/>
            <person name="Pitluck S."/>
            <person name="Kyrpides N."/>
            <person name="Mavromatis K."/>
            <person name="Ivanova N."/>
            <person name="Ovchinnikova G."/>
            <person name="Sims D."/>
            <person name="Meincke L."/>
            <person name="Brettin T."/>
            <person name="Detter J.C."/>
            <person name="Han C."/>
            <person name="Larimer F."/>
            <person name="Land M."/>
            <person name="Hauser L."/>
            <person name="Markowitz V."/>
            <person name="Cheng J.-F."/>
            <person name="Hugenholtz P."/>
            <person name="Woyke T."/>
            <person name="Wu D."/>
            <person name="Klenk H.-P."/>
            <person name="Eisen J.A."/>
        </authorList>
    </citation>
    <scope>NUCLEOTIDE SEQUENCE [LARGE SCALE GENOMIC DNA]</scope>
    <source>
        <strain evidence="5">ATCC 700099 / DSM 44233 / CIP 104796 / JCM 9543 / NBRC 105858 / Y-104</strain>
    </source>
</reference>
<dbReference type="SUPFAM" id="SSF53474">
    <property type="entry name" value="alpha/beta-Hydrolases"/>
    <property type="match status" value="1"/>
</dbReference>
<accession>C8XJD0</accession>
<name>C8XJD0_NAKMY</name>
<evidence type="ECO:0000313" key="4">
    <source>
        <dbReference type="EMBL" id="ACV78595.1"/>
    </source>
</evidence>
<keyword evidence="5" id="KW-1185">Reference proteome</keyword>
<dbReference type="OrthoDB" id="9803828at2"/>
<dbReference type="eggNOG" id="COG0657">
    <property type="taxonomic scope" value="Bacteria"/>
</dbReference>
<dbReference type="GO" id="GO:0016787">
    <property type="term" value="F:hydrolase activity"/>
    <property type="evidence" value="ECO:0007669"/>
    <property type="project" value="UniProtKB-KW"/>
</dbReference>
<dbReference type="InterPro" id="IPR050300">
    <property type="entry name" value="GDXG_lipolytic_enzyme"/>
</dbReference>
<dbReference type="HOGENOM" id="CLU_012494_6_4_11"/>
<dbReference type="FunCoup" id="C8XJD0">
    <property type="interactions" value="135"/>
</dbReference>